<proteinExistence type="predicted"/>
<evidence type="ECO:0000313" key="1">
    <source>
        <dbReference type="EMBL" id="DAF88766.1"/>
    </source>
</evidence>
<organism evidence="1">
    <name type="scientific">Siphoviridae sp. ctXWf36</name>
    <dbReference type="NCBI Taxonomy" id="2825544"/>
    <lineage>
        <taxon>Viruses</taxon>
        <taxon>Duplodnaviria</taxon>
        <taxon>Heunggongvirae</taxon>
        <taxon>Uroviricota</taxon>
        <taxon>Caudoviricetes</taxon>
    </lineage>
</organism>
<name>A0A8S5U2X5_9CAUD</name>
<dbReference type="EMBL" id="BK015994">
    <property type="protein sequence ID" value="DAF88766.1"/>
    <property type="molecule type" value="Genomic_DNA"/>
</dbReference>
<sequence length="46" mass="5342">MYLLFFCIQSTIGFICLKDVRNQNGNLFSPLRCPRYEVGCKTLPEL</sequence>
<reference evidence="1" key="1">
    <citation type="journal article" date="2021" name="Proc. Natl. Acad. Sci. U.S.A.">
        <title>A Catalog of Tens of Thousands of Viruses from Human Metagenomes Reveals Hidden Associations with Chronic Diseases.</title>
        <authorList>
            <person name="Tisza M.J."/>
            <person name="Buck C.B."/>
        </authorList>
    </citation>
    <scope>NUCLEOTIDE SEQUENCE</scope>
    <source>
        <strain evidence="1">CtXWf36</strain>
    </source>
</reference>
<protein>
    <submittedName>
        <fullName evidence="1">Uncharacterized protein</fullName>
    </submittedName>
</protein>
<accession>A0A8S5U2X5</accession>